<dbReference type="RefSeq" id="WP_259539359.1">
    <property type="nucleotide sequence ID" value="NZ_JANLCJ010000004.1"/>
</dbReference>
<dbReference type="InterPro" id="IPR025997">
    <property type="entry name" value="SBP_2_dom"/>
</dbReference>
<proteinExistence type="inferred from homology"/>
<dbReference type="PANTHER" id="PTHR46847">
    <property type="entry name" value="D-ALLOSE-BINDING PERIPLASMIC PROTEIN-RELATED"/>
    <property type="match status" value="1"/>
</dbReference>
<dbReference type="Proteomes" id="UP001165586">
    <property type="component" value="Unassembled WGS sequence"/>
</dbReference>
<dbReference type="Pfam" id="PF13407">
    <property type="entry name" value="Peripla_BP_4"/>
    <property type="match status" value="1"/>
</dbReference>
<dbReference type="PROSITE" id="PS51257">
    <property type="entry name" value="PROKAR_LIPOPROTEIN"/>
    <property type="match status" value="1"/>
</dbReference>
<feature type="chain" id="PRO_5045170389" evidence="4">
    <location>
        <begin position="21"/>
        <end position="375"/>
    </location>
</feature>
<dbReference type="Gene3D" id="3.40.50.2300">
    <property type="match status" value="2"/>
</dbReference>
<evidence type="ECO:0000256" key="4">
    <source>
        <dbReference type="SAM" id="SignalP"/>
    </source>
</evidence>
<reference evidence="6" key="1">
    <citation type="submission" date="2022-08" db="EMBL/GenBank/DDBJ databases">
        <authorList>
            <person name="Deng Y."/>
            <person name="Han X.-F."/>
            <person name="Zhang Y.-Q."/>
        </authorList>
    </citation>
    <scope>NUCLEOTIDE SEQUENCE</scope>
    <source>
        <strain evidence="6">CPCC 203386</strain>
    </source>
</reference>
<protein>
    <submittedName>
        <fullName evidence="6">Substrate-binding domain-containing protein</fullName>
    </submittedName>
</protein>
<dbReference type="EMBL" id="JANLCJ010000004">
    <property type="protein sequence ID" value="MCS5734495.1"/>
    <property type="molecule type" value="Genomic_DNA"/>
</dbReference>
<comment type="caution">
    <text evidence="6">The sequence shown here is derived from an EMBL/GenBank/DDBJ whole genome shotgun (WGS) entry which is preliminary data.</text>
</comment>
<dbReference type="InterPro" id="IPR028082">
    <property type="entry name" value="Peripla_BP_I"/>
</dbReference>
<evidence type="ECO:0000313" key="6">
    <source>
        <dbReference type="EMBL" id="MCS5734495.1"/>
    </source>
</evidence>
<evidence type="ECO:0000313" key="7">
    <source>
        <dbReference type="Proteomes" id="UP001165586"/>
    </source>
</evidence>
<sequence>MKKKILIAGAALATATVVLTGCSSGSAGSTASGDGAFTLSFANYAESVPLFNVIHTTLDDINTDESGLDINWYDNDGDAATMLQNVQLMIDEQPDAIALYPVSAATDGVSQLLEQGGIPCVSINIDTPACSFLNIDNKQLGIETGTIIGNLAKEKGWDASNTTILLGQNAAAGEQVNDCVRYFYSTIADILGLEVVDVSDITPTTTTIGANAIQFDGQSTLQPSFDAIQGLIPSIPAGNNVILYTVNNDSTSGALRALEDAGLGGDDTLMIGGLGGDTTGITALANDPRWVAEGDIFVSYWGEYAAAMAEALAAGVTPPADVTPLPQKVLDKNDYLDYHPDGTTAVTMLPALVPDNEFLADTSFLKFVGNVDGVE</sequence>
<evidence type="ECO:0000259" key="5">
    <source>
        <dbReference type="Pfam" id="PF13407"/>
    </source>
</evidence>
<organism evidence="6 7">
    <name type="scientific">Herbiconiux daphne</name>
    <dbReference type="NCBI Taxonomy" id="2970914"/>
    <lineage>
        <taxon>Bacteria</taxon>
        <taxon>Bacillati</taxon>
        <taxon>Actinomycetota</taxon>
        <taxon>Actinomycetes</taxon>
        <taxon>Micrococcales</taxon>
        <taxon>Microbacteriaceae</taxon>
        <taxon>Herbiconiux</taxon>
    </lineage>
</organism>
<comment type="subcellular location">
    <subcellularLocation>
        <location evidence="1">Cell envelope</location>
    </subcellularLocation>
</comment>
<comment type="similarity">
    <text evidence="2">Belongs to the bacterial solute-binding protein 2 family.</text>
</comment>
<feature type="domain" description="Periplasmic binding protein" evidence="5">
    <location>
        <begin position="66"/>
        <end position="314"/>
    </location>
</feature>
<evidence type="ECO:0000256" key="3">
    <source>
        <dbReference type="ARBA" id="ARBA00022729"/>
    </source>
</evidence>
<accession>A0ABT2H3J3</accession>
<dbReference type="PANTHER" id="PTHR46847:SF1">
    <property type="entry name" value="D-ALLOSE-BINDING PERIPLASMIC PROTEIN-RELATED"/>
    <property type="match status" value="1"/>
</dbReference>
<keyword evidence="7" id="KW-1185">Reference proteome</keyword>
<keyword evidence="3 4" id="KW-0732">Signal</keyword>
<feature type="signal peptide" evidence="4">
    <location>
        <begin position="1"/>
        <end position="20"/>
    </location>
</feature>
<name>A0ABT2H3J3_9MICO</name>
<dbReference type="SUPFAM" id="SSF53822">
    <property type="entry name" value="Periplasmic binding protein-like I"/>
    <property type="match status" value="1"/>
</dbReference>
<gene>
    <name evidence="6" type="ORF">N1032_12170</name>
</gene>
<evidence type="ECO:0000256" key="2">
    <source>
        <dbReference type="ARBA" id="ARBA00007639"/>
    </source>
</evidence>
<evidence type="ECO:0000256" key="1">
    <source>
        <dbReference type="ARBA" id="ARBA00004196"/>
    </source>
</evidence>